<dbReference type="eggNOG" id="COG0702">
    <property type="taxonomic scope" value="Bacteria"/>
</dbReference>
<organism evidence="2 3">
    <name type="scientific">Lysobacter defluvii IMMIB APB-9 = DSM 18482</name>
    <dbReference type="NCBI Taxonomy" id="1385515"/>
    <lineage>
        <taxon>Bacteria</taxon>
        <taxon>Pseudomonadati</taxon>
        <taxon>Pseudomonadota</taxon>
        <taxon>Gammaproteobacteria</taxon>
        <taxon>Lysobacterales</taxon>
        <taxon>Lysobacteraceae</taxon>
        <taxon>Novilysobacter</taxon>
    </lineage>
</organism>
<dbReference type="SUPFAM" id="SSF51735">
    <property type="entry name" value="NAD(P)-binding Rossmann-fold domains"/>
    <property type="match status" value="1"/>
</dbReference>
<name>A0A0A0MAA2_9GAMM</name>
<dbReference type="PANTHER" id="PTHR15020:SF50">
    <property type="entry name" value="UPF0659 PROTEIN YMR090W"/>
    <property type="match status" value="1"/>
</dbReference>
<dbReference type="CDD" id="cd05243">
    <property type="entry name" value="SDR_a5"/>
    <property type="match status" value="1"/>
</dbReference>
<dbReference type="RefSeq" id="WP_027069659.1">
    <property type="nucleotide sequence ID" value="NZ_AUHT01000006.1"/>
</dbReference>
<proteinExistence type="predicted"/>
<dbReference type="Proteomes" id="UP000030003">
    <property type="component" value="Unassembled WGS sequence"/>
</dbReference>
<accession>A0A0A0MAA2</accession>
<dbReference type="EMBL" id="AVBH01000025">
    <property type="protein sequence ID" value="KGO99249.1"/>
    <property type="molecule type" value="Genomic_DNA"/>
</dbReference>
<gene>
    <name evidence="2" type="ORF">N791_05785</name>
</gene>
<dbReference type="OrthoDB" id="9803892at2"/>
<evidence type="ECO:0000259" key="1">
    <source>
        <dbReference type="Pfam" id="PF13460"/>
    </source>
</evidence>
<protein>
    <submittedName>
        <fullName evidence="2">NAD-dependent dehydratase</fullName>
    </submittedName>
</protein>
<comment type="caution">
    <text evidence="2">The sequence shown here is derived from an EMBL/GenBank/DDBJ whole genome shotgun (WGS) entry which is preliminary data.</text>
</comment>
<reference evidence="2 3" key="1">
    <citation type="submission" date="2013-08" db="EMBL/GenBank/DDBJ databases">
        <title>Genomic analysis of Lysobacter defluvii.</title>
        <authorList>
            <person name="Wang Q."/>
            <person name="Wang G."/>
        </authorList>
    </citation>
    <scope>NUCLEOTIDE SEQUENCE [LARGE SCALE GENOMIC DNA]</scope>
    <source>
        <strain evidence="2 3">IMMIB APB-9</strain>
    </source>
</reference>
<dbReference type="InterPro" id="IPR016040">
    <property type="entry name" value="NAD(P)-bd_dom"/>
</dbReference>
<dbReference type="AlphaFoldDB" id="A0A0A0MAA2"/>
<dbReference type="InterPro" id="IPR036291">
    <property type="entry name" value="NAD(P)-bd_dom_sf"/>
</dbReference>
<sequence>MSESNRVVLIGGHGKVGLLAAGTLGAAGFAVDSIIRNPDHADDVREAGGNPVVLDIESADVDALARAFEGAKAVVFSAGAGGGDPKRTHAVDYEAAVRAMKAAERAGVRRFVMVSYAGADRHVHELDPSDPFYPYARAKHDADAELRKTGLDYTILGPALLTLEPASGKIMRAEEGGEDYPEERRVTSRANVAEVIAHVVRTGEASRQTVNFYDGETPIADLIGQA</sequence>
<evidence type="ECO:0000313" key="2">
    <source>
        <dbReference type="EMBL" id="KGO99249.1"/>
    </source>
</evidence>
<dbReference type="STRING" id="1385515.GCA_000423325_01261"/>
<dbReference type="PANTHER" id="PTHR15020">
    <property type="entry name" value="FLAVIN REDUCTASE-RELATED"/>
    <property type="match status" value="1"/>
</dbReference>
<keyword evidence="3" id="KW-1185">Reference proteome</keyword>
<dbReference type="Pfam" id="PF13460">
    <property type="entry name" value="NAD_binding_10"/>
    <property type="match status" value="1"/>
</dbReference>
<dbReference type="Gene3D" id="3.40.50.720">
    <property type="entry name" value="NAD(P)-binding Rossmann-like Domain"/>
    <property type="match status" value="1"/>
</dbReference>
<evidence type="ECO:0000313" key="3">
    <source>
        <dbReference type="Proteomes" id="UP000030003"/>
    </source>
</evidence>
<feature type="domain" description="NAD(P)-binding" evidence="1">
    <location>
        <begin position="11"/>
        <end position="200"/>
    </location>
</feature>